<sequence length="328" mass="34220">MNRITKGALAAVMALAAGIGAAPGAAAQGAWPDRPIRMIVPFPPGGGTDTLARIVAAHLQTVLGQPVAVENRSGGSGVIGTEVVARAAPDGYTLGMTASGPMTILPQMMASPPYHPVRSFAHVALPYVTPLFMVVPPASQARSLQDFVTWARQNRGGVNYCSIGVASPSHLSAEIFLRAFNIEMEHIPHRGSAPALTDTIAGNCHVLFDSSTSSSPLVRQGALRALGVSSAQRLPSFPDVATIAEQGAAGYETSTWSAVIAPVGTPGPVVERLNAEIRRLAATPAERERVSGQGGLALDLTPAQFTAFLDREIEAWGRVIRAGNIRID</sequence>
<comment type="similarity">
    <text evidence="1">Belongs to the UPF0065 (bug) family.</text>
</comment>
<proteinExistence type="inferred from homology"/>
<dbReference type="Gene3D" id="3.40.190.150">
    <property type="entry name" value="Bordetella uptake gene, domain 1"/>
    <property type="match status" value="1"/>
</dbReference>
<feature type="chain" id="PRO_5040895075" evidence="2">
    <location>
        <begin position="22"/>
        <end position="328"/>
    </location>
</feature>
<comment type="caution">
    <text evidence="3">The sequence shown here is derived from an EMBL/GenBank/DDBJ whole genome shotgun (WGS) entry which is preliminary data.</text>
</comment>
<dbReference type="InterPro" id="IPR042100">
    <property type="entry name" value="Bug_dom1"/>
</dbReference>
<dbReference type="Pfam" id="PF03401">
    <property type="entry name" value="TctC"/>
    <property type="match status" value="1"/>
</dbReference>
<keyword evidence="2" id="KW-0732">Signal</keyword>
<dbReference type="Gene3D" id="3.40.190.10">
    <property type="entry name" value="Periplasmic binding protein-like II"/>
    <property type="match status" value="1"/>
</dbReference>
<dbReference type="PANTHER" id="PTHR42928">
    <property type="entry name" value="TRICARBOXYLATE-BINDING PROTEIN"/>
    <property type="match status" value="1"/>
</dbReference>
<dbReference type="Proteomes" id="UP001138751">
    <property type="component" value="Unassembled WGS sequence"/>
</dbReference>
<evidence type="ECO:0000313" key="3">
    <source>
        <dbReference type="EMBL" id="MBR0672440.1"/>
    </source>
</evidence>
<gene>
    <name evidence="3" type="ORF">GXW76_14760</name>
</gene>
<protein>
    <submittedName>
        <fullName evidence="3">Tripartite tricarboxylate transporter substrate binding protein</fullName>
    </submittedName>
</protein>
<dbReference type="PIRSF" id="PIRSF017082">
    <property type="entry name" value="YflP"/>
    <property type="match status" value="1"/>
</dbReference>
<name>A0A9X9WZ61_9PROT</name>
<dbReference type="AlphaFoldDB" id="A0A9X9WZ61"/>
<dbReference type="SUPFAM" id="SSF53850">
    <property type="entry name" value="Periplasmic binding protein-like II"/>
    <property type="match status" value="1"/>
</dbReference>
<dbReference type="RefSeq" id="WP_211862860.1">
    <property type="nucleotide sequence ID" value="NZ_JAAEDM010000041.1"/>
</dbReference>
<keyword evidence="4" id="KW-1185">Reference proteome</keyword>
<reference evidence="3" key="1">
    <citation type="submission" date="2020-01" db="EMBL/GenBank/DDBJ databases">
        <authorList>
            <person name="Rat A."/>
        </authorList>
    </citation>
    <scope>NUCLEOTIDE SEQUENCE</scope>
    <source>
        <strain evidence="3">LMG 31231</strain>
    </source>
</reference>
<organism evidence="3 4">
    <name type="scientific">Neoroseomonas soli</name>
    <dbReference type="NCBI Taxonomy" id="1081025"/>
    <lineage>
        <taxon>Bacteria</taxon>
        <taxon>Pseudomonadati</taxon>
        <taxon>Pseudomonadota</taxon>
        <taxon>Alphaproteobacteria</taxon>
        <taxon>Acetobacterales</taxon>
        <taxon>Acetobacteraceae</taxon>
        <taxon>Neoroseomonas</taxon>
    </lineage>
</organism>
<dbReference type="PANTHER" id="PTHR42928:SF5">
    <property type="entry name" value="BLR1237 PROTEIN"/>
    <property type="match status" value="1"/>
</dbReference>
<evidence type="ECO:0000256" key="2">
    <source>
        <dbReference type="SAM" id="SignalP"/>
    </source>
</evidence>
<evidence type="ECO:0000313" key="4">
    <source>
        <dbReference type="Proteomes" id="UP001138751"/>
    </source>
</evidence>
<feature type="signal peptide" evidence="2">
    <location>
        <begin position="1"/>
        <end position="21"/>
    </location>
</feature>
<evidence type="ECO:0000256" key="1">
    <source>
        <dbReference type="ARBA" id="ARBA00006987"/>
    </source>
</evidence>
<dbReference type="CDD" id="cd13578">
    <property type="entry name" value="PBP2_Bug27"/>
    <property type="match status" value="1"/>
</dbReference>
<dbReference type="InterPro" id="IPR005064">
    <property type="entry name" value="BUG"/>
</dbReference>
<reference evidence="3" key="2">
    <citation type="journal article" date="2021" name="Syst. Appl. Microbiol.">
        <title>Roseomonas hellenica sp. nov., isolated from roots of wild-growing Alkanna tinctoria.</title>
        <authorList>
            <person name="Rat A."/>
            <person name="Naranjo H.D."/>
            <person name="Lebbe L."/>
            <person name="Cnockaert M."/>
            <person name="Krigas N."/>
            <person name="Grigoriadou K."/>
            <person name="Maloupa E."/>
            <person name="Willems A."/>
        </authorList>
    </citation>
    <scope>NUCLEOTIDE SEQUENCE</scope>
    <source>
        <strain evidence="3">LMG 31231</strain>
    </source>
</reference>
<dbReference type="EMBL" id="JAAEDM010000041">
    <property type="protein sequence ID" value="MBR0672440.1"/>
    <property type="molecule type" value="Genomic_DNA"/>
</dbReference>
<accession>A0A9X9WZ61</accession>